<dbReference type="AlphaFoldDB" id="A0A5R8NM51"/>
<dbReference type="SUPFAM" id="SSF51735">
    <property type="entry name" value="NAD(P)-binding Rossmann-fold domains"/>
    <property type="match status" value="1"/>
</dbReference>
<dbReference type="InterPro" id="IPR036291">
    <property type="entry name" value="NAD(P)-bd_dom_sf"/>
</dbReference>
<gene>
    <name evidence="2" type="ORF">FEK34_17740</name>
</gene>
<evidence type="ECO:0000259" key="1">
    <source>
        <dbReference type="Pfam" id="PF01370"/>
    </source>
</evidence>
<protein>
    <submittedName>
        <fullName evidence="2">NAD-dependent epimerase/dehydratase family protein</fullName>
    </submittedName>
</protein>
<dbReference type="Gene3D" id="3.40.50.720">
    <property type="entry name" value="NAD(P)-binding Rossmann-like Domain"/>
    <property type="match status" value="1"/>
</dbReference>
<organism evidence="2 3">
    <name type="scientific">Nocardia cyriacigeorgica</name>
    <dbReference type="NCBI Taxonomy" id="135487"/>
    <lineage>
        <taxon>Bacteria</taxon>
        <taxon>Bacillati</taxon>
        <taxon>Actinomycetota</taxon>
        <taxon>Actinomycetes</taxon>
        <taxon>Mycobacteriales</taxon>
        <taxon>Nocardiaceae</taxon>
        <taxon>Nocardia</taxon>
    </lineage>
</organism>
<dbReference type="Pfam" id="PF01370">
    <property type="entry name" value="Epimerase"/>
    <property type="match status" value="1"/>
</dbReference>
<feature type="domain" description="NAD-dependent epimerase/dehydratase" evidence="1">
    <location>
        <begin position="6"/>
        <end position="208"/>
    </location>
</feature>
<dbReference type="Proteomes" id="UP000306378">
    <property type="component" value="Unassembled WGS sequence"/>
</dbReference>
<proteinExistence type="predicted"/>
<dbReference type="RefSeq" id="WP_138448900.1">
    <property type="nucleotide sequence ID" value="NZ_VBUT01000006.1"/>
</dbReference>
<dbReference type="EMBL" id="VBUT01000006">
    <property type="protein sequence ID" value="TLF76735.1"/>
    <property type="molecule type" value="Genomic_DNA"/>
</dbReference>
<comment type="caution">
    <text evidence="2">The sequence shown here is derived from an EMBL/GenBank/DDBJ whole genome shotgun (WGS) entry which is preliminary data.</text>
</comment>
<reference evidence="2 3" key="1">
    <citation type="submission" date="2019-05" db="EMBL/GenBank/DDBJ databases">
        <title>Genomes sequences of two Nocardia cyriacigeorgica environmental isolates, type strains Nocardia asteroides ATCC 19247 and Nocardia cyriacigeorgica DSM 44484.</title>
        <authorList>
            <person name="Vautrin F."/>
            <person name="Bergeron E."/>
            <person name="Dubost A."/>
            <person name="Abrouk D."/>
            <person name="Rodriguez Nava V."/>
            <person name="Pujic P."/>
        </authorList>
    </citation>
    <scope>NUCLEOTIDE SEQUENCE [LARGE SCALE GENOMIC DNA]</scope>
    <source>
        <strain evidence="2 3">EML 446</strain>
    </source>
</reference>
<evidence type="ECO:0000313" key="2">
    <source>
        <dbReference type="EMBL" id="TLF76735.1"/>
    </source>
</evidence>
<name>A0A5R8NM51_9NOCA</name>
<sequence>MTLSVVVGAGGVGTITAQLLADAGHDVRLITRSARRSRDRQIQCVAADATDTATLIELTTGAQTLFNCAAPPYHRWRTQLLPLFGSLLKTAEATGAGYVMLGNLYGYGAPTAPMTEDLPMAPNSVKGQLRAQAWQQALAAHEAGRVRVTEVRASDFLGRGGQSNFAIMVAPKVLAGKTALFPADLDAAHSWTGTGDAARTLIALAEDERAWGRAWHVPTNPPVSPRQLADRLAQVAGVPAPKLRRMPGWMLRAGGLTSPAARELPEVRYQLDRPFVLDSTLTEQTFGLAPTPFTDILREMV</sequence>
<dbReference type="InterPro" id="IPR001509">
    <property type="entry name" value="Epimerase_deHydtase"/>
</dbReference>
<evidence type="ECO:0000313" key="3">
    <source>
        <dbReference type="Proteomes" id="UP000306378"/>
    </source>
</evidence>
<accession>A0A5R8NM51</accession>